<dbReference type="InterPro" id="IPR024214">
    <property type="entry name" value="DUF3843"/>
</dbReference>
<evidence type="ECO:0000313" key="1">
    <source>
        <dbReference type="EMBL" id="QAR29997.1"/>
    </source>
</evidence>
<dbReference type="Proteomes" id="UP000287701">
    <property type="component" value="Chromosome"/>
</dbReference>
<name>A0A3R5YUM3_ORNRH</name>
<organism evidence="1 2">
    <name type="scientific">Ornithobacterium rhinotracheale</name>
    <dbReference type="NCBI Taxonomy" id="28251"/>
    <lineage>
        <taxon>Bacteria</taxon>
        <taxon>Pseudomonadati</taxon>
        <taxon>Bacteroidota</taxon>
        <taxon>Flavobacteriia</taxon>
        <taxon>Flavobacteriales</taxon>
        <taxon>Weeksellaceae</taxon>
        <taxon>Ornithobacterium</taxon>
    </lineage>
</organism>
<evidence type="ECO:0000313" key="2">
    <source>
        <dbReference type="Proteomes" id="UP000287701"/>
    </source>
</evidence>
<dbReference type="AlphaFoldDB" id="A0A3R5YUM3"/>
<gene>
    <name evidence="1" type="ORF">EQP59_00780</name>
</gene>
<dbReference type="Pfam" id="PF12954">
    <property type="entry name" value="DUF3843"/>
    <property type="match status" value="1"/>
</dbReference>
<sequence>MNKVYIKDWMATKPYAKQTNTDLFYLEIANEVLRKLEPSADFLSHFIEPESFKDLAIFLTSYFEDVISEGGLFRAFITLHQEVYAKNLPFYPTEGYAEDEVNVQDIQFLIWYFLNLQKQDTFVNPYSPELKEAAQSVWQVFDREYEYAPENTQIADFFKLENPNNLDEVRYFIDKILTRSYLFTQDTGIELYMRTAALKTGNQQDFKLYKNHRDKFILNFPTKLLAKRGTQWAATLYGKKEEAQDIKNMGLNSHAALLYKGENGEDLEMEHLSSGKTILVSKDNFEDYKKMPENAILYAGISPWKGKYALTGIINAFNYDENLVENAKRDYVARQAIQDEKEKKEYLKNIKKQEKVFLEKTGGAPYKILSAEESINFINDFFDTLDEQKIEKYNEDIATLLNSIQSSTHIQNAVLFFNPNFGLEFYSNLATELEVDDNPFKEEVANPTLLMKLMMADTYSREFFDFYYQLMKEKKSAQIEFLKDFSEKDIDFMLRFYQPTRYGN</sequence>
<accession>A0A3R5YUM3</accession>
<proteinExistence type="predicted"/>
<protein>
    <submittedName>
        <fullName evidence="1">DUF3843 family protein</fullName>
    </submittedName>
</protein>
<dbReference type="OrthoDB" id="693120at2"/>
<dbReference type="RefSeq" id="WP_128500509.1">
    <property type="nucleotide sequence ID" value="NZ_CP035107.1"/>
</dbReference>
<reference evidence="1 2" key="1">
    <citation type="submission" date="2019-01" db="EMBL/GenBank/DDBJ databases">
        <title>Whole Genome of Ornithobacterium rhinotracheale FARPER-174b.</title>
        <authorList>
            <person name="Tataje-Lavanda L.A."/>
            <person name="Montalvan A."/>
            <person name="Montesinos R."/>
            <person name="Zimic M."/>
            <person name="Fernandez-Sanchez M."/>
            <person name="Fernandez-Diaz M."/>
        </authorList>
    </citation>
    <scope>NUCLEOTIDE SEQUENCE [LARGE SCALE GENOMIC DNA]</scope>
    <source>
        <strain evidence="1 2">FARPER-174b</strain>
    </source>
</reference>
<dbReference type="EMBL" id="CP035107">
    <property type="protein sequence ID" value="QAR29997.1"/>
    <property type="molecule type" value="Genomic_DNA"/>
</dbReference>